<evidence type="ECO:0000313" key="1">
    <source>
        <dbReference type="EMBL" id="MPM39908.1"/>
    </source>
</evidence>
<proteinExistence type="predicted"/>
<organism evidence="1">
    <name type="scientific">bioreactor metagenome</name>
    <dbReference type="NCBI Taxonomy" id="1076179"/>
    <lineage>
        <taxon>unclassified sequences</taxon>
        <taxon>metagenomes</taxon>
        <taxon>ecological metagenomes</taxon>
    </lineage>
</organism>
<sequence length="305" mass="34391">MLKLPVFGVEQLLSELKNFRDIPGINHNPLNFSVLVKHRLARDNNVPPVLRDLPLGDGAALLPHHKRNRIFHPDGIDEGAHVAPLQLLPGDGRHPFIGAVDKLNVPLPVGDKNSVKGALQNFLHLACQLPCRLQLHLGAQHLLGFHQNQRVHGGLPRVSRGNQAIVKLSVSLPHGKRLFGVRIHRRQIQRARQLPHVVFLPGLQLQHLQRGAIGIKNPVCLVKNQNAVGRIAYHGAQNRMGNFAELIQHQHIFNSFPPALSGKRSNCGFIKLYHKQRQFSRKSGHFYETSKQKWKKRQKLHHAKL</sequence>
<dbReference type="AlphaFoldDB" id="A0A644ZHW3"/>
<comment type="caution">
    <text evidence="1">The sequence shown here is derived from an EMBL/GenBank/DDBJ whole genome shotgun (WGS) entry which is preliminary data.</text>
</comment>
<reference evidence="1" key="1">
    <citation type="submission" date="2019-08" db="EMBL/GenBank/DDBJ databases">
        <authorList>
            <person name="Kucharzyk K."/>
            <person name="Murdoch R.W."/>
            <person name="Higgins S."/>
            <person name="Loffler F."/>
        </authorList>
    </citation>
    <scope>NUCLEOTIDE SEQUENCE</scope>
</reference>
<accession>A0A644ZHW3</accession>
<gene>
    <name evidence="1" type="ORF">SDC9_86544</name>
</gene>
<name>A0A644ZHW3_9ZZZZ</name>
<dbReference type="EMBL" id="VSSQ01008809">
    <property type="protein sequence ID" value="MPM39908.1"/>
    <property type="molecule type" value="Genomic_DNA"/>
</dbReference>
<protein>
    <submittedName>
        <fullName evidence="1">Uncharacterized protein</fullName>
    </submittedName>
</protein>